<reference evidence="1" key="1">
    <citation type="submission" date="2021-03" db="UniProtKB">
        <authorList>
            <consortium name="EnsemblPlants"/>
        </authorList>
    </citation>
    <scope>IDENTIFICATION</scope>
</reference>
<proteinExistence type="predicted"/>
<sequence>MPWQHLRETPYQFGSDGEGFATEDFSTIGELRDVGDGFVVVAGVSPAATDGGAFSENVNVDVGDSRSLRTPPPPLVLFHVADSINTLLWEDDVVLSISGTKLGLSNEPSFGFEPSAFPLSHVA</sequence>
<organism evidence="1 2">
    <name type="scientific">Cannabis sativa</name>
    <name type="common">Hemp</name>
    <name type="synonym">Marijuana</name>
    <dbReference type="NCBI Taxonomy" id="3483"/>
    <lineage>
        <taxon>Eukaryota</taxon>
        <taxon>Viridiplantae</taxon>
        <taxon>Streptophyta</taxon>
        <taxon>Embryophyta</taxon>
        <taxon>Tracheophyta</taxon>
        <taxon>Spermatophyta</taxon>
        <taxon>Magnoliopsida</taxon>
        <taxon>eudicotyledons</taxon>
        <taxon>Gunneridae</taxon>
        <taxon>Pentapetalae</taxon>
        <taxon>rosids</taxon>
        <taxon>fabids</taxon>
        <taxon>Rosales</taxon>
        <taxon>Cannabaceae</taxon>
        <taxon>Cannabis</taxon>
    </lineage>
</organism>
<dbReference type="AlphaFoldDB" id="A0A803QMH8"/>
<evidence type="ECO:0000313" key="2">
    <source>
        <dbReference type="Proteomes" id="UP000596661"/>
    </source>
</evidence>
<keyword evidence="2" id="KW-1185">Reference proteome</keyword>
<accession>A0A803QMH8</accession>
<dbReference type="Gramene" id="evm.model.10.2193">
    <property type="protein sequence ID" value="cds.evm.model.10.2193"/>
    <property type="gene ID" value="evm.TU.10.2193"/>
</dbReference>
<dbReference type="EMBL" id="UZAU01000839">
    <property type="status" value="NOT_ANNOTATED_CDS"/>
    <property type="molecule type" value="Genomic_DNA"/>
</dbReference>
<evidence type="ECO:0000313" key="1">
    <source>
        <dbReference type="EnsemblPlants" id="cds.evm.model.10.2193"/>
    </source>
</evidence>
<protein>
    <submittedName>
        <fullName evidence="1">Uncharacterized protein</fullName>
    </submittedName>
</protein>
<dbReference type="Proteomes" id="UP000596661">
    <property type="component" value="Unassembled WGS sequence"/>
</dbReference>
<name>A0A803QMH8_CANSA</name>
<dbReference type="EnsemblPlants" id="evm.model.10.2193">
    <property type="protein sequence ID" value="cds.evm.model.10.2193"/>
    <property type="gene ID" value="evm.TU.10.2193"/>
</dbReference>